<protein>
    <recommendedName>
        <fullName evidence="1">NAD-dependent epimerase/dehydratase domain-containing protein</fullName>
    </recommendedName>
</protein>
<dbReference type="Gene3D" id="3.40.50.720">
    <property type="entry name" value="NAD(P)-binding Rossmann-like Domain"/>
    <property type="match status" value="1"/>
</dbReference>
<dbReference type="STRING" id="246786.GS18_0217090"/>
<keyword evidence="3" id="KW-1185">Reference proteome</keyword>
<dbReference type="AlphaFoldDB" id="A0A084GLP2"/>
<evidence type="ECO:0000313" key="2">
    <source>
        <dbReference type="EMBL" id="KEZ48254.1"/>
    </source>
</evidence>
<dbReference type="PANTHER" id="PTHR43245">
    <property type="entry name" value="BIFUNCTIONAL POLYMYXIN RESISTANCE PROTEIN ARNA"/>
    <property type="match status" value="1"/>
</dbReference>
<dbReference type="InterPro" id="IPR050177">
    <property type="entry name" value="Lipid_A_modif_metabolic_enz"/>
</dbReference>
<dbReference type="PANTHER" id="PTHR43245:SF58">
    <property type="entry name" value="BLL5923 PROTEIN"/>
    <property type="match status" value="1"/>
</dbReference>
<dbReference type="SUPFAM" id="SSF51735">
    <property type="entry name" value="NAD(P)-binding Rossmann-fold domains"/>
    <property type="match status" value="1"/>
</dbReference>
<dbReference type="Pfam" id="PF01370">
    <property type="entry name" value="Epimerase"/>
    <property type="match status" value="1"/>
</dbReference>
<proteinExistence type="predicted"/>
<organism evidence="2 3">
    <name type="scientific">Metabacillus indicus</name>
    <name type="common">Bacillus indicus</name>
    <dbReference type="NCBI Taxonomy" id="246786"/>
    <lineage>
        <taxon>Bacteria</taxon>
        <taxon>Bacillati</taxon>
        <taxon>Bacillota</taxon>
        <taxon>Bacilli</taxon>
        <taxon>Bacillales</taxon>
        <taxon>Bacillaceae</taxon>
        <taxon>Metabacillus</taxon>
    </lineage>
</organism>
<comment type="caution">
    <text evidence="2">The sequence shown here is derived from an EMBL/GenBank/DDBJ whole genome shotgun (WGS) entry which is preliminary data.</text>
</comment>
<evidence type="ECO:0000259" key="1">
    <source>
        <dbReference type="Pfam" id="PF01370"/>
    </source>
</evidence>
<accession>A0A084GLP2</accession>
<reference evidence="2 3" key="1">
    <citation type="journal article" date="2005" name="Int. J. Syst. Evol. Microbiol.">
        <title>Bacillus cibi sp. nov., isolated from jeotgal, a traditional Korean fermented seafood.</title>
        <authorList>
            <person name="Yoon J.H."/>
            <person name="Lee C.H."/>
            <person name="Oh T.K."/>
        </authorList>
    </citation>
    <scope>NUCLEOTIDE SEQUENCE [LARGE SCALE GENOMIC DNA]</scope>
    <source>
        <strain evidence="2 3">DSM 16189</strain>
    </source>
</reference>
<gene>
    <name evidence="2" type="ORF">GS18_0217090</name>
</gene>
<name>A0A084GLP2_METID</name>
<dbReference type="Proteomes" id="UP000028549">
    <property type="component" value="Unassembled WGS sequence"/>
</dbReference>
<dbReference type="InterPro" id="IPR036291">
    <property type="entry name" value="NAD(P)-bd_dom_sf"/>
</dbReference>
<dbReference type="InterPro" id="IPR001509">
    <property type="entry name" value="Epimerase_deHydtase"/>
</dbReference>
<dbReference type="EMBL" id="JNVC02000014">
    <property type="protein sequence ID" value="KEZ48254.1"/>
    <property type="molecule type" value="Genomic_DNA"/>
</dbReference>
<evidence type="ECO:0000313" key="3">
    <source>
        <dbReference type="Proteomes" id="UP000028549"/>
    </source>
</evidence>
<sequence>MKTVLILGGTQFFGKRLVHKLLENGVVVTVATRGRTRDDFGDGVERLVIDREKKESMTRAFEGRQWDAVYDQSCFSPLEAQTAYEALEGKIGHYIFTSTMAVYEFGKERKETDFNPLSFEPTFKDRKEYGGMTGYREAKRGAEAYLFQNAKVPVAAVRPALVIGTDDYTERFLFHVDKVKREESIGAKNDNVSFSFTSSEDAAGFLLHIGKEKLTGAYNIAFEDNLSLRELIGKIESAADKTAVITEEVSKENASPYGLPGDWTLDVTKAQMTGYSFGDMNEYVESLIEKLL</sequence>
<feature type="domain" description="NAD-dependent epimerase/dehydratase" evidence="1">
    <location>
        <begin position="4"/>
        <end position="71"/>
    </location>
</feature>
<dbReference type="OrthoDB" id="9809586at2"/>